<dbReference type="InterPro" id="IPR000417">
    <property type="entry name" value="Hyethyz_kinase"/>
</dbReference>
<feature type="binding site" evidence="11">
    <location>
        <position position="198"/>
    </location>
    <ligand>
        <name>substrate</name>
    </ligand>
</feature>
<dbReference type="GO" id="GO:0009228">
    <property type="term" value="P:thiamine biosynthetic process"/>
    <property type="evidence" value="ECO:0007669"/>
    <property type="project" value="UniProtKB-KW"/>
</dbReference>
<dbReference type="UniPathway" id="UPA00060">
    <property type="reaction ID" value="UER00139"/>
</dbReference>
<dbReference type="RefSeq" id="WP_230868215.1">
    <property type="nucleotide sequence ID" value="NZ_CP046640.1"/>
</dbReference>
<comment type="catalytic activity">
    <reaction evidence="1 11">
        <text>5-(2-hydroxyethyl)-4-methylthiazole + ATP = 4-methyl-5-(2-phosphooxyethyl)-thiazole + ADP + H(+)</text>
        <dbReference type="Rhea" id="RHEA:24212"/>
        <dbReference type="ChEBI" id="CHEBI:15378"/>
        <dbReference type="ChEBI" id="CHEBI:17957"/>
        <dbReference type="ChEBI" id="CHEBI:30616"/>
        <dbReference type="ChEBI" id="CHEBI:58296"/>
        <dbReference type="ChEBI" id="CHEBI:456216"/>
        <dbReference type="EC" id="2.7.1.50"/>
    </reaction>
</comment>
<dbReference type="CDD" id="cd01170">
    <property type="entry name" value="THZ_kinase"/>
    <property type="match status" value="1"/>
</dbReference>
<keyword evidence="10 11" id="KW-0784">Thiamine biosynthesis</keyword>
<dbReference type="GO" id="GO:0000287">
    <property type="term" value="F:magnesium ion binding"/>
    <property type="evidence" value="ECO:0007669"/>
    <property type="project" value="UniProtKB-UniRule"/>
</dbReference>
<feature type="binding site" evidence="11">
    <location>
        <position position="49"/>
    </location>
    <ligand>
        <name>substrate</name>
    </ligand>
</feature>
<dbReference type="NCBIfam" id="NF006830">
    <property type="entry name" value="PRK09355.1"/>
    <property type="match status" value="1"/>
</dbReference>
<comment type="cofactor">
    <cofactor evidence="2 11">
        <name>Mg(2+)</name>
        <dbReference type="ChEBI" id="CHEBI:18420"/>
    </cofactor>
</comment>
<organism evidence="12 13">
    <name type="scientific">Iocasia fonsfrigidae</name>
    <dbReference type="NCBI Taxonomy" id="2682810"/>
    <lineage>
        <taxon>Bacteria</taxon>
        <taxon>Bacillati</taxon>
        <taxon>Bacillota</taxon>
        <taxon>Clostridia</taxon>
        <taxon>Halanaerobiales</taxon>
        <taxon>Halanaerobiaceae</taxon>
        <taxon>Iocasia</taxon>
    </lineage>
</organism>
<dbReference type="Pfam" id="PF02110">
    <property type="entry name" value="HK"/>
    <property type="match status" value="1"/>
</dbReference>
<evidence type="ECO:0000256" key="9">
    <source>
        <dbReference type="ARBA" id="ARBA00022842"/>
    </source>
</evidence>
<comment type="pathway">
    <text evidence="3 11">Cofactor biosynthesis; thiamine diphosphate biosynthesis; 4-methyl-5-(2-phosphoethyl)-thiazole from 5-(2-hydroxyethyl)-4-methylthiazole: step 1/1.</text>
</comment>
<dbReference type="GO" id="GO:0004417">
    <property type="term" value="F:hydroxyethylthiazole kinase activity"/>
    <property type="evidence" value="ECO:0007669"/>
    <property type="project" value="UniProtKB-UniRule"/>
</dbReference>
<feature type="binding site" evidence="11">
    <location>
        <position position="125"/>
    </location>
    <ligand>
        <name>ATP</name>
        <dbReference type="ChEBI" id="CHEBI:30616"/>
    </ligand>
</feature>
<proteinExistence type="inferred from homology"/>
<sequence length="269" mass="28629">MDCTKLVNKVIYDREKIREKKPLIHHITNYITANDSANITLSIGASPVMVDNPAEIKEIIQMADALVLNIGSLSSGQEGVCLKAVELANKRDIPVILDPVGAGAISIRKELVISLLSDYKINIIKGNLAEIKSIIDIPTSVKGVDSEDTMGGAGEAARELAWKYNTITVITGKQDFISDGQSIVIIDNGVPLLAMVTGTGCMTASLIGAFSAVEGGSLYAAVGGVLTMGIAGQLAARQAVGPGMLRYKLIDEVYHINENKYKKLAQISF</sequence>
<evidence type="ECO:0000256" key="7">
    <source>
        <dbReference type="ARBA" id="ARBA00022777"/>
    </source>
</evidence>
<keyword evidence="8 11" id="KW-0067">ATP-binding</keyword>
<evidence type="ECO:0000256" key="11">
    <source>
        <dbReference type="HAMAP-Rule" id="MF_00228"/>
    </source>
</evidence>
<comment type="function">
    <text evidence="11">Catalyzes the phosphorylation of the hydroxyl group of 4-methyl-5-beta-hydroxyethylthiazole (THZ).</text>
</comment>
<keyword evidence="4 11" id="KW-0808">Transferase</keyword>
<keyword evidence="6 11" id="KW-0547">Nucleotide-binding</keyword>
<dbReference type="Proteomes" id="UP000665020">
    <property type="component" value="Chromosome"/>
</dbReference>
<dbReference type="SUPFAM" id="SSF53613">
    <property type="entry name" value="Ribokinase-like"/>
    <property type="match status" value="1"/>
</dbReference>
<dbReference type="GO" id="GO:0005524">
    <property type="term" value="F:ATP binding"/>
    <property type="evidence" value="ECO:0007669"/>
    <property type="project" value="UniProtKB-UniRule"/>
</dbReference>
<dbReference type="Gene3D" id="3.40.1190.20">
    <property type="match status" value="1"/>
</dbReference>
<evidence type="ECO:0000256" key="10">
    <source>
        <dbReference type="ARBA" id="ARBA00022977"/>
    </source>
</evidence>
<dbReference type="InterPro" id="IPR029056">
    <property type="entry name" value="Ribokinase-like"/>
</dbReference>
<reference evidence="12" key="1">
    <citation type="submission" date="2019-12" db="EMBL/GenBank/DDBJ databases">
        <authorList>
            <person name="zhang j."/>
            <person name="sun C.M."/>
        </authorList>
    </citation>
    <scope>NUCLEOTIDE SEQUENCE</scope>
    <source>
        <strain evidence="12">NS-1</strain>
    </source>
</reference>
<feature type="binding site" evidence="11">
    <location>
        <position position="171"/>
    </location>
    <ligand>
        <name>ATP</name>
        <dbReference type="ChEBI" id="CHEBI:30616"/>
    </ligand>
</feature>
<evidence type="ECO:0000256" key="3">
    <source>
        <dbReference type="ARBA" id="ARBA00004868"/>
    </source>
</evidence>
<evidence type="ECO:0000256" key="1">
    <source>
        <dbReference type="ARBA" id="ARBA00001771"/>
    </source>
</evidence>
<evidence type="ECO:0000256" key="5">
    <source>
        <dbReference type="ARBA" id="ARBA00022723"/>
    </source>
</evidence>
<evidence type="ECO:0000313" key="12">
    <source>
        <dbReference type="EMBL" id="QTL96497.1"/>
    </source>
</evidence>
<keyword evidence="7 11" id="KW-0418">Kinase</keyword>
<dbReference type="EC" id="2.7.1.50" evidence="11"/>
<dbReference type="HAMAP" id="MF_00228">
    <property type="entry name" value="Thz_kinase"/>
    <property type="match status" value="1"/>
</dbReference>
<accession>A0A8A7KC84</accession>
<dbReference type="EMBL" id="CP046640">
    <property type="protein sequence ID" value="QTL96497.1"/>
    <property type="molecule type" value="Genomic_DNA"/>
</dbReference>
<dbReference type="AlphaFoldDB" id="A0A8A7KC84"/>
<dbReference type="KEGG" id="ifn:GM661_00190"/>
<keyword evidence="9 11" id="KW-0460">Magnesium</keyword>
<name>A0A8A7KC84_9FIRM</name>
<evidence type="ECO:0000256" key="2">
    <source>
        <dbReference type="ARBA" id="ARBA00001946"/>
    </source>
</evidence>
<gene>
    <name evidence="11 12" type="primary">thiM</name>
    <name evidence="12" type="ORF">GM661_00190</name>
</gene>
<keyword evidence="13" id="KW-1185">Reference proteome</keyword>
<evidence type="ECO:0000256" key="6">
    <source>
        <dbReference type="ARBA" id="ARBA00022741"/>
    </source>
</evidence>
<dbReference type="PIRSF" id="PIRSF000513">
    <property type="entry name" value="Thz_kinase"/>
    <property type="match status" value="1"/>
</dbReference>
<keyword evidence="5 11" id="KW-0479">Metal-binding</keyword>
<dbReference type="PRINTS" id="PR01099">
    <property type="entry name" value="HYETHTZKNASE"/>
</dbReference>
<dbReference type="GO" id="GO:0009229">
    <property type="term" value="P:thiamine diphosphate biosynthetic process"/>
    <property type="evidence" value="ECO:0007669"/>
    <property type="project" value="UniProtKB-UniRule"/>
</dbReference>
<comment type="similarity">
    <text evidence="11">Belongs to the Thz kinase family.</text>
</comment>
<dbReference type="NCBIfam" id="TIGR00694">
    <property type="entry name" value="thiM"/>
    <property type="match status" value="1"/>
</dbReference>
<evidence type="ECO:0000256" key="8">
    <source>
        <dbReference type="ARBA" id="ARBA00022840"/>
    </source>
</evidence>
<evidence type="ECO:0000256" key="4">
    <source>
        <dbReference type="ARBA" id="ARBA00022679"/>
    </source>
</evidence>
<protein>
    <recommendedName>
        <fullName evidence="11">Hydroxyethylthiazole kinase</fullName>
        <ecNumber evidence="11">2.7.1.50</ecNumber>
    </recommendedName>
    <alternativeName>
        <fullName evidence="11">4-methyl-5-beta-hydroxyethylthiazole kinase</fullName>
        <shortName evidence="11">TH kinase</shortName>
        <shortName evidence="11">Thz kinase</shortName>
    </alternativeName>
</protein>
<evidence type="ECO:0000313" key="13">
    <source>
        <dbReference type="Proteomes" id="UP000665020"/>
    </source>
</evidence>